<evidence type="ECO:0000313" key="1">
    <source>
        <dbReference type="EMBL" id="MBO1513539.1"/>
    </source>
</evidence>
<dbReference type="PANTHER" id="PTHR38471:SF2">
    <property type="entry name" value="FOUR HELIX BUNDLE PROTEIN"/>
    <property type="match status" value="1"/>
</dbReference>
<dbReference type="Gene3D" id="1.20.1440.60">
    <property type="entry name" value="23S rRNA-intervening sequence"/>
    <property type="match status" value="1"/>
</dbReference>
<dbReference type="CDD" id="cd16377">
    <property type="entry name" value="23S_rRNA_IVP_like"/>
    <property type="match status" value="1"/>
</dbReference>
<gene>
    <name evidence="1" type="ORF">I7822_18010</name>
</gene>
<dbReference type="PANTHER" id="PTHR38471">
    <property type="entry name" value="FOUR HELIX BUNDLE PROTEIN"/>
    <property type="match status" value="1"/>
</dbReference>
<protein>
    <submittedName>
        <fullName evidence="1">Four helix bundle protein</fullName>
    </submittedName>
</protein>
<dbReference type="InterPro" id="IPR036583">
    <property type="entry name" value="23S_rRNA_IVS_sf"/>
</dbReference>
<reference evidence="1 2" key="1">
    <citation type="submission" date="2021-03" db="EMBL/GenBank/DDBJ databases">
        <title>Whole genome sequence of Metabacillus bambusae BG109.</title>
        <authorList>
            <person name="Jeong J.W."/>
        </authorList>
    </citation>
    <scope>NUCLEOTIDE SEQUENCE [LARGE SCALE GENOMIC DNA]</scope>
    <source>
        <strain evidence="1 2">BG109</strain>
    </source>
</reference>
<sequence length="133" mass="15354">MKKGTNRQDIFAKDFKKLEVWKKAVALSEKIYKLAKGFPQHEQYGLRSQLERASVSTFSNLAEGQGYAGLFPNQELRFYSISLGSAYEVRAQIELIYRVGFVNLETYDELENEVCQIIKMLIPLIKKVKREIA</sequence>
<dbReference type="Pfam" id="PF05635">
    <property type="entry name" value="23S_rRNA_IVP"/>
    <property type="match status" value="1"/>
</dbReference>
<dbReference type="EMBL" id="JAGDEL010000015">
    <property type="protein sequence ID" value="MBO1513539.1"/>
    <property type="molecule type" value="Genomic_DNA"/>
</dbReference>
<evidence type="ECO:0000313" key="2">
    <source>
        <dbReference type="Proteomes" id="UP000663981"/>
    </source>
</evidence>
<accession>A0ABS3N5I3</accession>
<name>A0ABS3N5I3_9BACI</name>
<dbReference type="InterPro" id="IPR012657">
    <property type="entry name" value="23S_rRNA-intervening_sequence"/>
</dbReference>
<keyword evidence="2" id="KW-1185">Reference proteome</keyword>
<proteinExistence type="predicted"/>
<dbReference type="NCBIfam" id="TIGR02436">
    <property type="entry name" value="four helix bundle protein"/>
    <property type="match status" value="1"/>
</dbReference>
<dbReference type="Proteomes" id="UP000663981">
    <property type="component" value="Unassembled WGS sequence"/>
</dbReference>
<dbReference type="RefSeq" id="WP_207980497.1">
    <property type="nucleotide sequence ID" value="NZ_JAGDEL010000015.1"/>
</dbReference>
<comment type="caution">
    <text evidence="1">The sequence shown here is derived from an EMBL/GenBank/DDBJ whole genome shotgun (WGS) entry which is preliminary data.</text>
</comment>
<organism evidence="1 2">
    <name type="scientific">Metabacillus bambusae</name>
    <dbReference type="NCBI Taxonomy" id="2795218"/>
    <lineage>
        <taxon>Bacteria</taxon>
        <taxon>Bacillati</taxon>
        <taxon>Bacillota</taxon>
        <taxon>Bacilli</taxon>
        <taxon>Bacillales</taxon>
        <taxon>Bacillaceae</taxon>
        <taxon>Metabacillus</taxon>
    </lineage>
</organism>
<dbReference type="SUPFAM" id="SSF158446">
    <property type="entry name" value="IVS-encoded protein-like"/>
    <property type="match status" value="1"/>
</dbReference>